<dbReference type="InterPro" id="IPR020449">
    <property type="entry name" value="Tscrpt_reg_AraC-type_HTH"/>
</dbReference>
<feature type="non-terminal residue" evidence="5">
    <location>
        <position position="1"/>
    </location>
</feature>
<organism evidence="5 6">
    <name type="scientific">Candidatus Ornithocaccomicrobium faecavium</name>
    <dbReference type="NCBI Taxonomy" id="2840890"/>
    <lineage>
        <taxon>Bacteria</taxon>
        <taxon>Bacillati</taxon>
        <taxon>Bacillota</taxon>
        <taxon>Clostridia</taxon>
        <taxon>Candidatus Ornithocaccomicrobium</taxon>
    </lineage>
</organism>
<evidence type="ECO:0000256" key="1">
    <source>
        <dbReference type="ARBA" id="ARBA00023015"/>
    </source>
</evidence>
<evidence type="ECO:0000313" key="6">
    <source>
        <dbReference type="Proteomes" id="UP000886884"/>
    </source>
</evidence>
<dbReference type="PANTHER" id="PTHR43280:SF28">
    <property type="entry name" value="HTH-TYPE TRANSCRIPTIONAL ACTIVATOR RHAS"/>
    <property type="match status" value="1"/>
</dbReference>
<gene>
    <name evidence="5" type="ORF">IAA64_10235</name>
</gene>
<dbReference type="GO" id="GO:0003700">
    <property type="term" value="F:DNA-binding transcription factor activity"/>
    <property type="evidence" value="ECO:0007669"/>
    <property type="project" value="InterPro"/>
</dbReference>
<comment type="caution">
    <text evidence="5">The sequence shown here is derived from an EMBL/GenBank/DDBJ whole genome shotgun (WGS) entry which is preliminary data.</text>
</comment>
<feature type="domain" description="HTH araC/xylS-type" evidence="4">
    <location>
        <begin position="157"/>
        <end position="256"/>
    </location>
</feature>
<dbReference type="InterPro" id="IPR018062">
    <property type="entry name" value="HTH_AraC-typ_CS"/>
</dbReference>
<dbReference type="PROSITE" id="PS01124">
    <property type="entry name" value="HTH_ARAC_FAMILY_2"/>
    <property type="match status" value="1"/>
</dbReference>
<proteinExistence type="predicted"/>
<dbReference type="InterPro" id="IPR009057">
    <property type="entry name" value="Homeodomain-like_sf"/>
</dbReference>
<dbReference type="SMART" id="SM00342">
    <property type="entry name" value="HTH_ARAC"/>
    <property type="match status" value="1"/>
</dbReference>
<keyword evidence="3" id="KW-0804">Transcription</keyword>
<dbReference type="PROSITE" id="PS00041">
    <property type="entry name" value="HTH_ARAC_FAMILY_1"/>
    <property type="match status" value="1"/>
</dbReference>
<dbReference type="Pfam" id="PF12833">
    <property type="entry name" value="HTH_18"/>
    <property type="match status" value="1"/>
</dbReference>
<sequence length="260" mass="29945">LDVPALYENAQRASQFWAQEPVVLYDAVRESLPSRAAVAYPHERINALAARLGENDFAAARVEIQLIFRLLDEAVYDRPEMRSFFVRSILIDILSTVVSAMNQAHIKFKSYNDLYFETLYFCRSFPYEQKKAEIQEHVGQLLDVFEEGVANKCITAVQIQRVVQENCFSPDFSIALLADHFQVSIAYMSLQFKKEMGENFLDYVWKLRLEKAKRLLQESDLSIDEISVAVGYVNTSSFRRKFKQETGLSPSQLRNGTEML</sequence>
<dbReference type="EMBL" id="DVOT01000185">
    <property type="protein sequence ID" value="HIV28342.1"/>
    <property type="molecule type" value="Genomic_DNA"/>
</dbReference>
<reference evidence="5" key="1">
    <citation type="submission" date="2020-10" db="EMBL/GenBank/DDBJ databases">
        <authorList>
            <person name="Gilroy R."/>
        </authorList>
    </citation>
    <scope>NUCLEOTIDE SEQUENCE</scope>
    <source>
        <strain evidence="5">CHK183-6373</strain>
    </source>
</reference>
<name>A0A9D1P8Q8_9FIRM</name>
<dbReference type="PANTHER" id="PTHR43280">
    <property type="entry name" value="ARAC-FAMILY TRANSCRIPTIONAL REGULATOR"/>
    <property type="match status" value="1"/>
</dbReference>
<dbReference type="GO" id="GO:0043565">
    <property type="term" value="F:sequence-specific DNA binding"/>
    <property type="evidence" value="ECO:0007669"/>
    <property type="project" value="InterPro"/>
</dbReference>
<dbReference type="PRINTS" id="PR00032">
    <property type="entry name" value="HTHARAC"/>
</dbReference>
<keyword evidence="1" id="KW-0805">Transcription regulation</keyword>
<dbReference type="InterPro" id="IPR018060">
    <property type="entry name" value="HTH_AraC"/>
</dbReference>
<dbReference type="SUPFAM" id="SSF46689">
    <property type="entry name" value="Homeodomain-like"/>
    <property type="match status" value="1"/>
</dbReference>
<evidence type="ECO:0000256" key="3">
    <source>
        <dbReference type="ARBA" id="ARBA00023163"/>
    </source>
</evidence>
<evidence type="ECO:0000256" key="2">
    <source>
        <dbReference type="ARBA" id="ARBA00023125"/>
    </source>
</evidence>
<protein>
    <submittedName>
        <fullName evidence="5">Helix-turn-helix transcriptional regulator</fullName>
    </submittedName>
</protein>
<dbReference type="Gene3D" id="1.10.10.60">
    <property type="entry name" value="Homeodomain-like"/>
    <property type="match status" value="2"/>
</dbReference>
<evidence type="ECO:0000313" key="5">
    <source>
        <dbReference type="EMBL" id="HIV28342.1"/>
    </source>
</evidence>
<reference evidence="5" key="2">
    <citation type="journal article" date="2021" name="PeerJ">
        <title>Extensive microbial diversity within the chicken gut microbiome revealed by metagenomics and culture.</title>
        <authorList>
            <person name="Gilroy R."/>
            <person name="Ravi A."/>
            <person name="Getino M."/>
            <person name="Pursley I."/>
            <person name="Horton D.L."/>
            <person name="Alikhan N.F."/>
            <person name="Baker D."/>
            <person name="Gharbi K."/>
            <person name="Hall N."/>
            <person name="Watson M."/>
            <person name="Adriaenssens E.M."/>
            <person name="Foster-Nyarko E."/>
            <person name="Jarju S."/>
            <person name="Secka A."/>
            <person name="Antonio M."/>
            <person name="Oren A."/>
            <person name="Chaudhuri R.R."/>
            <person name="La Ragione R."/>
            <person name="Hildebrand F."/>
            <person name="Pallen M.J."/>
        </authorList>
    </citation>
    <scope>NUCLEOTIDE SEQUENCE</scope>
    <source>
        <strain evidence="5">CHK183-6373</strain>
    </source>
</reference>
<dbReference type="AlphaFoldDB" id="A0A9D1P8Q8"/>
<keyword evidence="2" id="KW-0238">DNA-binding</keyword>
<evidence type="ECO:0000259" key="4">
    <source>
        <dbReference type="PROSITE" id="PS01124"/>
    </source>
</evidence>
<accession>A0A9D1P8Q8</accession>
<dbReference type="Proteomes" id="UP000886884">
    <property type="component" value="Unassembled WGS sequence"/>
</dbReference>